<organism evidence="2">
    <name type="scientific">Corethron hystrix</name>
    <dbReference type="NCBI Taxonomy" id="216773"/>
    <lineage>
        <taxon>Eukaryota</taxon>
        <taxon>Sar</taxon>
        <taxon>Stramenopiles</taxon>
        <taxon>Ochrophyta</taxon>
        <taxon>Bacillariophyta</taxon>
        <taxon>Coscinodiscophyceae</taxon>
        <taxon>Corethrophycidae</taxon>
        <taxon>Corethrales</taxon>
        <taxon>Corethraceae</taxon>
        <taxon>Corethron</taxon>
    </lineage>
</organism>
<accession>A0A6U5F3Y9</accession>
<name>A0A6U5F3Y9_9STRA</name>
<sequence length="144" mass="16474">MDRVMLEIEANRRYNISRVRKAIPIQQKAAWPETTATLWPWIIGRVMREYKDVEYPVSVGMPFPEIENFLAKRPASGGQDIGDRPLRRVALSPTRSLFVAKYCFVRAADIDMCLFWGLEKAGANWIQAILGITRLKKGLVIIIL</sequence>
<reference evidence="2" key="1">
    <citation type="submission" date="2021-01" db="EMBL/GenBank/DDBJ databases">
        <authorList>
            <person name="Corre E."/>
            <person name="Pelletier E."/>
            <person name="Niang G."/>
            <person name="Scheremetjew M."/>
            <person name="Finn R."/>
            <person name="Kale V."/>
            <person name="Holt S."/>
            <person name="Cochrane G."/>
            <person name="Meng A."/>
            <person name="Brown T."/>
            <person name="Cohen L."/>
        </authorList>
    </citation>
    <scope>NUCLEOTIDE SEQUENCE</scope>
    <source>
        <strain evidence="2">308</strain>
    </source>
</reference>
<evidence type="ECO:0000313" key="1">
    <source>
        <dbReference type="EMBL" id="CAD8882123.1"/>
    </source>
</evidence>
<evidence type="ECO:0000313" key="2">
    <source>
        <dbReference type="EMBL" id="CAD8882124.1"/>
    </source>
</evidence>
<dbReference type="EMBL" id="HBFR01012877">
    <property type="protein sequence ID" value="CAD8882124.1"/>
    <property type="molecule type" value="Transcribed_RNA"/>
</dbReference>
<dbReference type="EMBL" id="HBFR01012876">
    <property type="protein sequence ID" value="CAD8882123.1"/>
    <property type="molecule type" value="Transcribed_RNA"/>
</dbReference>
<gene>
    <name evidence="1" type="ORF">CHYS00102_LOCUS9311</name>
    <name evidence="2" type="ORF">CHYS00102_LOCUS9312</name>
</gene>
<protein>
    <submittedName>
        <fullName evidence="2">Uncharacterized protein</fullName>
    </submittedName>
</protein>
<dbReference type="AlphaFoldDB" id="A0A6U5F3Y9"/>
<proteinExistence type="predicted"/>